<dbReference type="AlphaFoldDB" id="A0AAN8SB60"/>
<feature type="compositionally biased region" description="Low complexity" evidence="1">
    <location>
        <begin position="88"/>
        <end position="111"/>
    </location>
</feature>
<feature type="region of interest" description="Disordered" evidence="1">
    <location>
        <begin position="82"/>
        <end position="111"/>
    </location>
</feature>
<dbReference type="EMBL" id="JAWJWE010000002">
    <property type="protein sequence ID" value="KAK6643248.1"/>
    <property type="molecule type" value="Genomic_DNA"/>
</dbReference>
<sequence>MCVCVDAQMYCFWKICTSHGSATTTVAMTPSEMSNSHHQTLIDKLSEEDEKLNEIVEINEKYSKILTDQRKFNILKKMETTSVRSVGTSEETSPPTTTTTTKTTTTTTTTSTTEPVVCYVMGE</sequence>
<gene>
    <name evidence="2" type="ORF">RUM43_004753</name>
</gene>
<protein>
    <submittedName>
        <fullName evidence="2">Uncharacterized protein</fullName>
    </submittedName>
</protein>
<proteinExistence type="predicted"/>
<name>A0AAN8SB60_POLSC</name>
<accession>A0AAN8SB60</accession>
<comment type="caution">
    <text evidence="2">The sequence shown here is derived from an EMBL/GenBank/DDBJ whole genome shotgun (WGS) entry which is preliminary data.</text>
</comment>
<evidence type="ECO:0000313" key="2">
    <source>
        <dbReference type="EMBL" id="KAK6643248.1"/>
    </source>
</evidence>
<dbReference type="Proteomes" id="UP001372834">
    <property type="component" value="Unassembled WGS sequence"/>
</dbReference>
<evidence type="ECO:0000256" key="1">
    <source>
        <dbReference type="SAM" id="MobiDB-lite"/>
    </source>
</evidence>
<evidence type="ECO:0000313" key="3">
    <source>
        <dbReference type="Proteomes" id="UP001372834"/>
    </source>
</evidence>
<organism evidence="2 3">
    <name type="scientific">Polyplax serrata</name>
    <name type="common">Common mouse louse</name>
    <dbReference type="NCBI Taxonomy" id="468196"/>
    <lineage>
        <taxon>Eukaryota</taxon>
        <taxon>Metazoa</taxon>
        <taxon>Ecdysozoa</taxon>
        <taxon>Arthropoda</taxon>
        <taxon>Hexapoda</taxon>
        <taxon>Insecta</taxon>
        <taxon>Pterygota</taxon>
        <taxon>Neoptera</taxon>
        <taxon>Paraneoptera</taxon>
        <taxon>Psocodea</taxon>
        <taxon>Troctomorpha</taxon>
        <taxon>Phthiraptera</taxon>
        <taxon>Anoplura</taxon>
        <taxon>Polyplacidae</taxon>
        <taxon>Polyplax</taxon>
    </lineage>
</organism>
<reference evidence="2 3" key="1">
    <citation type="submission" date="2023-10" db="EMBL/GenBank/DDBJ databases">
        <title>Genomes of two closely related lineages of the louse Polyplax serrata with different host specificities.</title>
        <authorList>
            <person name="Martinu J."/>
            <person name="Tarabai H."/>
            <person name="Stefka J."/>
            <person name="Hypsa V."/>
        </authorList>
    </citation>
    <scope>NUCLEOTIDE SEQUENCE [LARGE SCALE GENOMIC DNA]</scope>
    <source>
        <strain evidence="2">HR10_N</strain>
    </source>
</reference>